<feature type="chain" id="PRO_5018272729" description="Chitin-binding type-2 domain-containing protein" evidence="6">
    <location>
        <begin position="18"/>
        <end position="237"/>
    </location>
</feature>
<dbReference type="Pfam" id="PF01607">
    <property type="entry name" value="CBM_14"/>
    <property type="match status" value="3"/>
</dbReference>
<gene>
    <name evidence="8" type="ORF">DMN91_009969</name>
</gene>
<sequence length="237" mass="26707">MASRPIVHLLIACGVFAATTSLNQNQRFSNNLFDNFLNRGQQQVSLPKRAASASCPERNGRYPVPNQCDAYIECIDGVAEEKLCPEEPANPSEDCPHQYGYFKIGDHQRCGQFMNCVDGRGYVFDCPEGLAFSPETYRCDWPDQVPDCDAEAFLGFRCPETVKNSFFLDVENRLYRSNTDCHHYYICVNGRPRLQNCGIGNAFNELIDACDAAENVTGCEHEAIARTTPDYQQTRLF</sequence>
<protein>
    <recommendedName>
        <fullName evidence="7">Chitin-binding type-2 domain-containing protein</fullName>
    </recommendedName>
</protein>
<evidence type="ECO:0000256" key="6">
    <source>
        <dbReference type="SAM" id="SignalP"/>
    </source>
</evidence>
<name>A0A3L8DC65_OOCBI</name>
<organism evidence="8">
    <name type="scientific">Ooceraea biroi</name>
    <name type="common">Clonal raider ant</name>
    <name type="synonym">Cerapachys biroi</name>
    <dbReference type="NCBI Taxonomy" id="2015173"/>
    <lineage>
        <taxon>Eukaryota</taxon>
        <taxon>Metazoa</taxon>
        <taxon>Ecdysozoa</taxon>
        <taxon>Arthropoda</taxon>
        <taxon>Hexapoda</taxon>
        <taxon>Insecta</taxon>
        <taxon>Pterygota</taxon>
        <taxon>Neoptera</taxon>
        <taxon>Endopterygota</taxon>
        <taxon>Hymenoptera</taxon>
        <taxon>Apocrita</taxon>
        <taxon>Aculeata</taxon>
        <taxon>Formicoidea</taxon>
        <taxon>Formicidae</taxon>
        <taxon>Dorylinae</taxon>
        <taxon>Ooceraea</taxon>
    </lineage>
</organism>
<dbReference type="InterPro" id="IPR002557">
    <property type="entry name" value="Chitin-bd_dom"/>
</dbReference>
<dbReference type="AlphaFoldDB" id="A0A3L8DC65"/>
<keyword evidence="5" id="KW-0325">Glycoprotein</keyword>
<reference evidence="8" key="1">
    <citation type="journal article" date="2018" name="Genome Res.">
        <title>The genomic architecture and molecular evolution of ant odorant receptors.</title>
        <authorList>
            <person name="McKenzie S.K."/>
            <person name="Kronauer D.J.C."/>
        </authorList>
    </citation>
    <scope>NUCLEOTIDE SEQUENCE [LARGE SCALE GENOMIC DNA]</scope>
    <source>
        <strain evidence="8">Clonal line C1</strain>
    </source>
</reference>
<keyword evidence="4" id="KW-1015">Disulfide bond</keyword>
<dbReference type="GO" id="GO:0008061">
    <property type="term" value="F:chitin binding"/>
    <property type="evidence" value="ECO:0007669"/>
    <property type="project" value="UniProtKB-KW"/>
</dbReference>
<dbReference type="PROSITE" id="PS50940">
    <property type="entry name" value="CHIT_BIND_II"/>
    <property type="match status" value="3"/>
</dbReference>
<dbReference type="Proteomes" id="UP000279307">
    <property type="component" value="Chromosome 10"/>
</dbReference>
<feature type="domain" description="Chitin-binding type-2" evidence="7">
    <location>
        <begin position="52"/>
        <end position="86"/>
    </location>
</feature>
<accession>A0A3L8DC65</accession>
<evidence type="ECO:0000256" key="4">
    <source>
        <dbReference type="ARBA" id="ARBA00023157"/>
    </source>
</evidence>
<keyword evidence="3" id="KW-0677">Repeat</keyword>
<feature type="domain" description="Chitin-binding type-2" evidence="7">
    <location>
        <begin position="155"/>
        <end position="221"/>
    </location>
</feature>
<proteinExistence type="predicted"/>
<dbReference type="Gene3D" id="2.170.140.10">
    <property type="entry name" value="Chitin binding domain"/>
    <property type="match status" value="3"/>
</dbReference>
<evidence type="ECO:0000256" key="5">
    <source>
        <dbReference type="ARBA" id="ARBA00023180"/>
    </source>
</evidence>
<evidence type="ECO:0000256" key="2">
    <source>
        <dbReference type="ARBA" id="ARBA00022729"/>
    </source>
</evidence>
<keyword evidence="2 6" id="KW-0732">Signal</keyword>
<dbReference type="InterPro" id="IPR036508">
    <property type="entry name" value="Chitin-bd_dom_sf"/>
</dbReference>
<dbReference type="SMART" id="SM00494">
    <property type="entry name" value="ChtBD2"/>
    <property type="match status" value="3"/>
</dbReference>
<evidence type="ECO:0000256" key="1">
    <source>
        <dbReference type="ARBA" id="ARBA00022669"/>
    </source>
</evidence>
<keyword evidence="1" id="KW-0147">Chitin-binding</keyword>
<dbReference type="InterPro" id="IPR051940">
    <property type="entry name" value="Chitin_bind-dev_reg"/>
</dbReference>
<feature type="signal peptide" evidence="6">
    <location>
        <begin position="1"/>
        <end position="17"/>
    </location>
</feature>
<reference evidence="8" key="2">
    <citation type="submission" date="2018-07" db="EMBL/GenBank/DDBJ databases">
        <authorList>
            <person name="Mckenzie S.K."/>
            <person name="Kronauer D.J.C."/>
        </authorList>
    </citation>
    <scope>NUCLEOTIDE SEQUENCE</scope>
    <source>
        <strain evidence="8">Clonal line C1</strain>
    </source>
</reference>
<dbReference type="PANTHER" id="PTHR23301">
    <property type="entry name" value="CHITIN BINDING PERITROPHIN-A"/>
    <property type="match status" value="1"/>
</dbReference>
<dbReference type="PANTHER" id="PTHR23301:SF98">
    <property type="entry name" value="CHITIN-BINDING TYPE-2 DOMAIN-CONTAINING PROTEIN-RELATED"/>
    <property type="match status" value="1"/>
</dbReference>
<evidence type="ECO:0000313" key="8">
    <source>
        <dbReference type="EMBL" id="RLU17732.1"/>
    </source>
</evidence>
<comment type="caution">
    <text evidence="8">The sequence shown here is derived from an EMBL/GenBank/DDBJ whole genome shotgun (WGS) entry which is preliminary data.</text>
</comment>
<dbReference type="GO" id="GO:0005576">
    <property type="term" value="C:extracellular region"/>
    <property type="evidence" value="ECO:0007669"/>
    <property type="project" value="InterPro"/>
</dbReference>
<evidence type="ECO:0000256" key="3">
    <source>
        <dbReference type="ARBA" id="ARBA00022737"/>
    </source>
</evidence>
<feature type="domain" description="Chitin-binding type-2" evidence="7">
    <location>
        <begin position="92"/>
        <end position="150"/>
    </location>
</feature>
<evidence type="ECO:0000259" key="7">
    <source>
        <dbReference type="PROSITE" id="PS50940"/>
    </source>
</evidence>
<dbReference type="EMBL" id="QOIP01000010">
    <property type="protein sequence ID" value="RLU17732.1"/>
    <property type="molecule type" value="Genomic_DNA"/>
</dbReference>
<dbReference type="OrthoDB" id="9991479at2759"/>
<dbReference type="SUPFAM" id="SSF57625">
    <property type="entry name" value="Invertebrate chitin-binding proteins"/>
    <property type="match status" value="3"/>
</dbReference>